<evidence type="ECO:0000259" key="8">
    <source>
        <dbReference type="Pfam" id="PF02687"/>
    </source>
</evidence>
<dbReference type="KEGG" id="aoc:Aocu_08230"/>
<feature type="transmembrane region" description="Helical" evidence="7">
    <location>
        <begin position="233"/>
        <end position="258"/>
    </location>
</feature>
<dbReference type="OrthoDB" id="384327at2"/>
<evidence type="ECO:0000256" key="1">
    <source>
        <dbReference type="ARBA" id="ARBA00004651"/>
    </source>
</evidence>
<dbReference type="InterPro" id="IPR051125">
    <property type="entry name" value="ABC-4/HrtB_transporter"/>
</dbReference>
<evidence type="ECO:0000256" key="4">
    <source>
        <dbReference type="ARBA" id="ARBA00022692"/>
    </source>
</evidence>
<dbReference type="AlphaFoldDB" id="A0A061AH15"/>
<dbReference type="STRING" id="35623.Aocu_08230"/>
<keyword evidence="3" id="KW-1003">Cell membrane</keyword>
<reference evidence="10" key="1">
    <citation type="submission" date="2014-05" db="EMBL/GenBank/DDBJ databases">
        <authorList>
            <person name="Kube M."/>
        </authorList>
    </citation>
    <scope>NUCLEOTIDE SEQUENCE [LARGE SCALE GENOMIC DNA]</scope>
</reference>
<keyword evidence="10" id="KW-1185">Reference proteome</keyword>
<dbReference type="GO" id="GO:0005886">
    <property type="term" value="C:plasma membrane"/>
    <property type="evidence" value="ECO:0007669"/>
    <property type="project" value="UniProtKB-SubCell"/>
</dbReference>
<feature type="domain" description="ABC3 transporter permease C-terminal" evidence="8">
    <location>
        <begin position="238"/>
        <end position="349"/>
    </location>
</feature>
<dbReference type="EMBL" id="LK028559">
    <property type="protein sequence ID" value="CDR30896.1"/>
    <property type="molecule type" value="Genomic_DNA"/>
</dbReference>
<evidence type="ECO:0000256" key="2">
    <source>
        <dbReference type="ARBA" id="ARBA00022448"/>
    </source>
</evidence>
<dbReference type="RefSeq" id="WP_045749382.1">
    <property type="nucleotide sequence ID" value="NZ_FUZK01000001.1"/>
</dbReference>
<evidence type="ECO:0000256" key="5">
    <source>
        <dbReference type="ARBA" id="ARBA00022989"/>
    </source>
</evidence>
<keyword evidence="5 7" id="KW-1133">Transmembrane helix</keyword>
<evidence type="ECO:0000256" key="6">
    <source>
        <dbReference type="ARBA" id="ARBA00023136"/>
    </source>
</evidence>
<evidence type="ECO:0000256" key="3">
    <source>
        <dbReference type="ARBA" id="ARBA00022475"/>
    </source>
</evidence>
<evidence type="ECO:0000313" key="10">
    <source>
        <dbReference type="Proteomes" id="UP000032434"/>
    </source>
</evidence>
<evidence type="ECO:0000313" key="9">
    <source>
        <dbReference type="EMBL" id="CDR30896.1"/>
    </source>
</evidence>
<accession>A0A061AH15</accession>
<dbReference type="Pfam" id="PF02687">
    <property type="entry name" value="FtsX"/>
    <property type="match status" value="1"/>
</dbReference>
<dbReference type="InParanoid" id="A0A061AH15"/>
<name>A0A061AH15_9MOLU</name>
<feature type="transmembrane region" description="Helical" evidence="7">
    <location>
        <begin position="321"/>
        <end position="345"/>
    </location>
</feature>
<keyword evidence="6 7" id="KW-0472">Membrane</keyword>
<organism evidence="9 10">
    <name type="scientific">Acholeplasma oculi</name>
    <dbReference type="NCBI Taxonomy" id="35623"/>
    <lineage>
        <taxon>Bacteria</taxon>
        <taxon>Bacillati</taxon>
        <taxon>Mycoplasmatota</taxon>
        <taxon>Mollicutes</taxon>
        <taxon>Acholeplasmatales</taxon>
        <taxon>Acholeplasmataceae</taxon>
        <taxon>Acholeplasma</taxon>
    </lineage>
</organism>
<dbReference type="PANTHER" id="PTHR43738">
    <property type="entry name" value="ABC TRANSPORTER, MEMBRANE PROTEIN"/>
    <property type="match status" value="1"/>
</dbReference>
<dbReference type="InterPro" id="IPR003838">
    <property type="entry name" value="ABC3_permease_C"/>
</dbReference>
<dbReference type="PANTHER" id="PTHR43738:SF1">
    <property type="entry name" value="HEMIN TRANSPORT SYSTEM PERMEASE PROTEIN HRTB-RELATED"/>
    <property type="match status" value="1"/>
</dbReference>
<keyword evidence="4 7" id="KW-0812">Transmembrane</keyword>
<gene>
    <name evidence="9" type="ORF">Aocu_08230</name>
</gene>
<feature type="transmembrane region" description="Helical" evidence="7">
    <location>
        <begin position="15"/>
        <end position="39"/>
    </location>
</feature>
<evidence type="ECO:0000256" key="7">
    <source>
        <dbReference type="SAM" id="Phobius"/>
    </source>
</evidence>
<comment type="subcellular location">
    <subcellularLocation>
        <location evidence="1">Cell membrane</location>
        <topology evidence="1">Multi-pass membrane protein</topology>
    </subcellularLocation>
</comment>
<dbReference type="PATRIC" id="fig|35623.3.peg.823"/>
<keyword evidence="2" id="KW-0813">Transport</keyword>
<proteinExistence type="predicted"/>
<protein>
    <submittedName>
        <fullName evidence="9">ABC transporter, periplasmic-binding/permease protein</fullName>
    </submittedName>
</protein>
<feature type="transmembrane region" description="Helical" evidence="7">
    <location>
        <begin position="278"/>
        <end position="301"/>
    </location>
</feature>
<dbReference type="Proteomes" id="UP000032434">
    <property type="component" value="Chromosome 1"/>
</dbReference>
<sequence length="355" mass="39043">MFLAFKELKYAKQKFALIIAVVVLVSYLVYFLTSLAYGLASSYTNAVNKWESDQIIMTVDANDNLMMSFMTQTDFNNTNIDGEKAKIGLFPAVIKNPQEVEDLDTRLNIYLFGIEDDGFLKPTDSNQTLTGNQVIVSDELSKNGYGIGDMIAISGSEIELEIIGFTKNATYQTAPVIYMALSTWQAYRFSTNTPPNLFSGIVVRGEIDSIESKLSSYTIDDYIFTLPGYTAQVLTFTIMIVFLIIIVAFVLGIFVYVLTIQKTSMFGVMKAQGISNGYIAGSVLIQTLLLVGIGIIIGFILTEVSVFFLSDIVPLATNVLFYIIITLAFFLFALFGGLFSVSAVLKIDPLKAIGG</sequence>
<dbReference type="HOGENOM" id="CLU_060907_2_0_14"/>